<proteinExistence type="predicted"/>
<evidence type="ECO:0000313" key="3">
    <source>
        <dbReference type="Proteomes" id="UP000245910"/>
    </source>
</evidence>
<dbReference type="STRING" id="56646.A0A2L2TBI1"/>
<feature type="region of interest" description="Disordered" evidence="1">
    <location>
        <begin position="1"/>
        <end position="38"/>
    </location>
</feature>
<evidence type="ECO:0000313" key="2">
    <source>
        <dbReference type="EMBL" id="CEI67269.1"/>
    </source>
</evidence>
<protein>
    <recommendedName>
        <fullName evidence="4">C2H2-type domain-containing protein</fullName>
    </recommendedName>
</protein>
<accession>A0A2L2TBI1</accession>
<reference evidence="3" key="1">
    <citation type="submission" date="2014-10" db="EMBL/GenBank/DDBJ databases">
        <authorList>
            <person name="King R."/>
        </authorList>
    </citation>
    <scope>NUCLEOTIDE SEQUENCE [LARGE SCALE GENOMIC DNA]</scope>
    <source>
        <strain evidence="3">A3/5</strain>
    </source>
</reference>
<dbReference type="EMBL" id="LN649229">
    <property type="protein sequence ID" value="CEI67269.1"/>
    <property type="molecule type" value="Genomic_DNA"/>
</dbReference>
<keyword evidence="3" id="KW-1185">Reference proteome</keyword>
<dbReference type="Proteomes" id="UP000245910">
    <property type="component" value="Chromosome I"/>
</dbReference>
<dbReference type="PANTHER" id="PTHR38166:SF1">
    <property type="entry name" value="C2H2-TYPE DOMAIN-CONTAINING PROTEIN"/>
    <property type="match status" value="1"/>
</dbReference>
<sequence>MSDQIDESTQHAAGDSPDATAPAKPSLRVLEPGLSSRQEDLDNGPLLLALGDGLEDPVIPYPGLDLVSQYPGHRRLEGIELPFMPLRRLEVLDMGPESLPSVSQSGTSLSVPLEGSVVWGRGVFSFSQSYEFSWQKESGLCFGGEPFGVARTPDDRFSKVDLGSERVLSEPHEPTASLMNQDSRDGLLPSLSIAGIGSSMEDLSPAILHGDLELESTTSSVSSSTASSSGTIDFDAIAEPSDPQLVRAMQSYAEWAVELLMDDFYRSCAPQASKARATRASENVTGSALDNVEGKRRGVNGRSRVEPKSGKRKAVGGDEESEDEGAQDKKRKPSVTEESLRWACPYVKWRPMNYHCKNSPTQLRVIKEHIANVHWKEHCDRCWRWCSTSEEKAAHRFCQVKSGPPPGFMTKEMKFEIFEKKPSGLSHEKQWFRFYEILFSGESQGFSPYVNKAMGNFMDLVEVFFRGPQARKIRDEVISESQFEGPECEQAIKMICDEYLKRMCRDYDLKNDLLCTPALRETQVIENTQYSQVDAAGMDKEITECEPLYHASPSSPKATPISHQFCGSKPAEIAMFDQNTSAGDRTLENNNFSTLASPAEFQGPVGSVKPRDSEDYLWENSDSASPGYFEDAWFSNSQMDRDYQETILNGRDWVGNELLPEQAW</sequence>
<dbReference type="AlphaFoldDB" id="A0A2L2TBI1"/>
<name>A0A2L2TBI1_9HYPO</name>
<evidence type="ECO:0008006" key="4">
    <source>
        <dbReference type="Google" id="ProtNLM"/>
    </source>
</evidence>
<feature type="region of interest" description="Disordered" evidence="1">
    <location>
        <begin position="275"/>
        <end position="334"/>
    </location>
</feature>
<organism evidence="2 3">
    <name type="scientific">Fusarium venenatum</name>
    <dbReference type="NCBI Taxonomy" id="56646"/>
    <lineage>
        <taxon>Eukaryota</taxon>
        <taxon>Fungi</taxon>
        <taxon>Dikarya</taxon>
        <taxon>Ascomycota</taxon>
        <taxon>Pezizomycotina</taxon>
        <taxon>Sordariomycetes</taxon>
        <taxon>Hypocreomycetidae</taxon>
        <taxon>Hypocreales</taxon>
        <taxon>Nectriaceae</taxon>
        <taxon>Fusarium</taxon>
    </lineage>
</organism>
<evidence type="ECO:0000256" key="1">
    <source>
        <dbReference type="SAM" id="MobiDB-lite"/>
    </source>
</evidence>
<dbReference type="OrthoDB" id="3521097at2759"/>
<dbReference type="PANTHER" id="PTHR38166">
    <property type="entry name" value="C2H2-TYPE DOMAIN-CONTAINING PROTEIN-RELATED"/>
    <property type="match status" value="1"/>
</dbReference>